<dbReference type="InterPro" id="IPR025997">
    <property type="entry name" value="SBP_2_dom"/>
</dbReference>
<evidence type="ECO:0000259" key="5">
    <source>
        <dbReference type="Pfam" id="PF13407"/>
    </source>
</evidence>
<feature type="chain" id="PRO_5045446680" evidence="4">
    <location>
        <begin position="23"/>
        <end position="338"/>
    </location>
</feature>
<organism evidence="6 7">
    <name type="scientific">Brotonthovivens ammoniilytica</name>
    <dbReference type="NCBI Taxonomy" id="2981725"/>
    <lineage>
        <taxon>Bacteria</taxon>
        <taxon>Bacillati</taxon>
        <taxon>Bacillota</taxon>
        <taxon>Clostridia</taxon>
        <taxon>Lachnospirales</taxon>
        <taxon>Lachnospiraceae</taxon>
        <taxon>Brotonthovivens</taxon>
    </lineage>
</organism>
<dbReference type="Pfam" id="PF13407">
    <property type="entry name" value="Peripla_BP_4"/>
    <property type="match status" value="1"/>
</dbReference>
<dbReference type="InterPro" id="IPR028082">
    <property type="entry name" value="Peripla_BP_I"/>
</dbReference>
<evidence type="ECO:0000256" key="2">
    <source>
        <dbReference type="ARBA" id="ARBA00007639"/>
    </source>
</evidence>
<keyword evidence="3 4" id="KW-0732">Signal</keyword>
<dbReference type="Gene3D" id="3.40.50.2300">
    <property type="match status" value="2"/>
</dbReference>
<dbReference type="RefSeq" id="WP_158426295.1">
    <property type="nucleotide sequence ID" value="NZ_JAOQJQ010000009.1"/>
</dbReference>
<keyword evidence="7" id="KW-1185">Reference proteome</keyword>
<evidence type="ECO:0000256" key="4">
    <source>
        <dbReference type="SAM" id="SignalP"/>
    </source>
</evidence>
<protein>
    <submittedName>
        <fullName evidence="6">Sugar ABC transporter substrate-binding protein</fullName>
    </submittedName>
</protein>
<proteinExistence type="inferred from homology"/>
<comment type="subcellular location">
    <subcellularLocation>
        <location evidence="1">Cell envelope</location>
    </subcellularLocation>
</comment>
<dbReference type="EMBL" id="JAOQJQ010000009">
    <property type="protein sequence ID" value="MCU6763655.1"/>
    <property type="molecule type" value="Genomic_DNA"/>
</dbReference>
<dbReference type="PROSITE" id="PS51257">
    <property type="entry name" value="PROKAR_LIPOPROTEIN"/>
    <property type="match status" value="1"/>
</dbReference>
<evidence type="ECO:0000256" key="3">
    <source>
        <dbReference type="ARBA" id="ARBA00022729"/>
    </source>
</evidence>
<dbReference type="PANTHER" id="PTHR46847:SF1">
    <property type="entry name" value="D-ALLOSE-BINDING PERIPLASMIC PROTEIN-RELATED"/>
    <property type="match status" value="1"/>
</dbReference>
<dbReference type="SUPFAM" id="SSF53822">
    <property type="entry name" value="Periplasmic binding protein-like I"/>
    <property type="match status" value="1"/>
</dbReference>
<gene>
    <name evidence="6" type="ORF">OCV88_15205</name>
</gene>
<sequence length="338" mass="36877">MKKVLKKLLCVGLAAVLILSMAACGKQEGGNGSSKEGGAGKEALTIGFAFRSLDEAMTGWWEKTEELIEAYNKDDSNPYTIEYFFTNANLDVDTQLSDVDSLIARNPDVICIQAVDSDGSVPAFEACTSAEIPVIDFGFGINYEDYTASLLTIDHYGAGVAQADWLKKYLDENKDVTLNVGYINGAQGVKQMTERYEGLCTLFEDEAYKDRAKLLEMQYCNFSADTALSQMEDWMQTYPEMNCVVSANDEMVMGAMQACASANVKMVSLGMDATQTGLQGIKDGLESATIGFDFDIIAENGLNLAIAVASDKTFEKTTDISKEVTYIVDSSNIDEYVK</sequence>
<comment type="caution">
    <text evidence="6">The sequence shown here is derived from an EMBL/GenBank/DDBJ whole genome shotgun (WGS) entry which is preliminary data.</text>
</comment>
<evidence type="ECO:0000313" key="7">
    <source>
        <dbReference type="Proteomes" id="UP001652442"/>
    </source>
</evidence>
<evidence type="ECO:0000256" key="1">
    <source>
        <dbReference type="ARBA" id="ARBA00004196"/>
    </source>
</evidence>
<evidence type="ECO:0000313" key="6">
    <source>
        <dbReference type="EMBL" id="MCU6763655.1"/>
    </source>
</evidence>
<dbReference type="CDD" id="cd01536">
    <property type="entry name" value="PBP1_ABC_sugar_binding-like"/>
    <property type="match status" value="1"/>
</dbReference>
<reference evidence="6 7" key="1">
    <citation type="journal article" date="2021" name="ISME Commun">
        <title>Automated analysis of genomic sequences facilitates high-throughput and comprehensive description of bacteria.</title>
        <authorList>
            <person name="Hitch T.C.A."/>
        </authorList>
    </citation>
    <scope>NUCLEOTIDE SEQUENCE [LARGE SCALE GENOMIC DNA]</scope>
    <source>
        <strain evidence="6 7">Sanger_109</strain>
    </source>
</reference>
<feature type="domain" description="Periplasmic binding protein" evidence="5">
    <location>
        <begin position="58"/>
        <end position="312"/>
    </location>
</feature>
<comment type="similarity">
    <text evidence="2">Belongs to the bacterial solute-binding protein 2 family.</text>
</comment>
<name>A0ABT2TN60_9FIRM</name>
<dbReference type="PANTHER" id="PTHR46847">
    <property type="entry name" value="D-ALLOSE-BINDING PERIPLASMIC PROTEIN-RELATED"/>
    <property type="match status" value="1"/>
</dbReference>
<dbReference type="Proteomes" id="UP001652442">
    <property type="component" value="Unassembled WGS sequence"/>
</dbReference>
<accession>A0ABT2TN60</accession>
<feature type="signal peptide" evidence="4">
    <location>
        <begin position="1"/>
        <end position="22"/>
    </location>
</feature>